<evidence type="ECO:0000313" key="1">
    <source>
        <dbReference type="EMBL" id="SVB39783.1"/>
    </source>
</evidence>
<protein>
    <submittedName>
        <fullName evidence="1">Uncharacterized protein</fullName>
    </submittedName>
</protein>
<name>A0A382DQ59_9ZZZZ</name>
<sequence>VGRNELPRCTASISGIADPGEQNSGAVDNLGFSSQFHLTANPQEAVVYQNDLNT</sequence>
<gene>
    <name evidence="1" type="ORF">METZ01_LOCUS192637</name>
</gene>
<accession>A0A382DQ59</accession>
<proteinExistence type="predicted"/>
<organism evidence="1">
    <name type="scientific">marine metagenome</name>
    <dbReference type="NCBI Taxonomy" id="408172"/>
    <lineage>
        <taxon>unclassified sequences</taxon>
        <taxon>metagenomes</taxon>
        <taxon>ecological metagenomes</taxon>
    </lineage>
</organism>
<feature type="non-terminal residue" evidence="1">
    <location>
        <position position="54"/>
    </location>
</feature>
<reference evidence="1" key="1">
    <citation type="submission" date="2018-05" db="EMBL/GenBank/DDBJ databases">
        <authorList>
            <person name="Lanie J.A."/>
            <person name="Ng W.-L."/>
            <person name="Kazmierczak K.M."/>
            <person name="Andrzejewski T.M."/>
            <person name="Davidsen T.M."/>
            <person name="Wayne K.J."/>
            <person name="Tettelin H."/>
            <person name="Glass J.I."/>
            <person name="Rusch D."/>
            <person name="Podicherti R."/>
            <person name="Tsui H.-C.T."/>
            <person name="Winkler M.E."/>
        </authorList>
    </citation>
    <scope>NUCLEOTIDE SEQUENCE</scope>
</reference>
<feature type="non-terminal residue" evidence="1">
    <location>
        <position position="1"/>
    </location>
</feature>
<dbReference type="AlphaFoldDB" id="A0A382DQ59"/>
<dbReference type="EMBL" id="UINC01040220">
    <property type="protein sequence ID" value="SVB39783.1"/>
    <property type="molecule type" value="Genomic_DNA"/>
</dbReference>